<reference evidence="4 5" key="1">
    <citation type="journal article" date="2024" name="Front. Microbiol.">
        <title>Pangenomic and biochemical analyses of Helcococcus ovis reveal widespread tetracycline resistance and a novel bacterial species, Helcococcus bovis.</title>
        <authorList>
            <person name="Cunha F."/>
            <person name="Zhai Y."/>
            <person name="Casaro S."/>
            <person name="Jones K.L."/>
            <person name="Hernandez M."/>
            <person name="Bisinotto R.S."/>
            <person name="Kariyawasam S."/>
            <person name="Brown M.B."/>
            <person name="Phillips A."/>
            <person name="Jeong K.C."/>
            <person name="Galvao K.N."/>
        </authorList>
    </citation>
    <scope>NUCLEOTIDE SEQUENCE [LARGE SCALE GENOMIC DNA]</scope>
    <source>
        <strain evidence="4 5">KG197</strain>
    </source>
</reference>
<dbReference type="InterPro" id="IPR003593">
    <property type="entry name" value="AAA+_ATPase"/>
</dbReference>
<dbReference type="PROSITE" id="PS00211">
    <property type="entry name" value="ABC_TRANSPORTER_1"/>
    <property type="match status" value="1"/>
</dbReference>
<dbReference type="Proteomes" id="UP001629536">
    <property type="component" value="Unassembled WGS sequence"/>
</dbReference>
<dbReference type="InterPro" id="IPR003439">
    <property type="entry name" value="ABC_transporter-like_ATP-bd"/>
</dbReference>
<protein>
    <submittedName>
        <fullName evidence="4">ATP-binding cassette domain-containing protein</fullName>
    </submittedName>
</protein>
<dbReference type="PROSITE" id="PS50893">
    <property type="entry name" value="ABC_TRANSPORTER_2"/>
    <property type="match status" value="1"/>
</dbReference>
<feature type="domain" description="ABC transporter" evidence="3">
    <location>
        <begin position="2"/>
        <end position="222"/>
    </location>
</feature>
<dbReference type="EMBL" id="JBFNFH010000002">
    <property type="protein sequence ID" value="MFM1524392.1"/>
    <property type="molecule type" value="Genomic_DNA"/>
</dbReference>
<keyword evidence="5" id="KW-1185">Reference proteome</keyword>
<dbReference type="InterPro" id="IPR027417">
    <property type="entry name" value="P-loop_NTPase"/>
</dbReference>
<dbReference type="Pfam" id="PF00005">
    <property type="entry name" value="ABC_tran"/>
    <property type="match status" value="1"/>
</dbReference>
<name>A0ABW9F4L1_9FIRM</name>
<accession>A0ABW9F4L1</accession>
<evidence type="ECO:0000313" key="5">
    <source>
        <dbReference type="Proteomes" id="UP001629536"/>
    </source>
</evidence>
<dbReference type="SUPFAM" id="SSF52540">
    <property type="entry name" value="P-loop containing nucleoside triphosphate hydrolases"/>
    <property type="match status" value="1"/>
</dbReference>
<dbReference type="GO" id="GO:0005524">
    <property type="term" value="F:ATP binding"/>
    <property type="evidence" value="ECO:0007669"/>
    <property type="project" value="UniProtKB-KW"/>
</dbReference>
<dbReference type="InterPro" id="IPR017871">
    <property type="entry name" value="ABC_transporter-like_CS"/>
</dbReference>
<dbReference type="Gene3D" id="3.40.50.300">
    <property type="entry name" value="P-loop containing nucleotide triphosphate hydrolases"/>
    <property type="match status" value="1"/>
</dbReference>
<evidence type="ECO:0000256" key="1">
    <source>
        <dbReference type="ARBA" id="ARBA00022741"/>
    </source>
</evidence>
<evidence type="ECO:0000256" key="2">
    <source>
        <dbReference type="ARBA" id="ARBA00022840"/>
    </source>
</evidence>
<evidence type="ECO:0000259" key="3">
    <source>
        <dbReference type="PROSITE" id="PS50893"/>
    </source>
</evidence>
<keyword evidence="2 4" id="KW-0067">ATP-binding</keyword>
<organism evidence="4 5">
    <name type="scientific">Helcococcus bovis</name>
    <dbReference type="NCBI Taxonomy" id="3153252"/>
    <lineage>
        <taxon>Bacteria</taxon>
        <taxon>Bacillati</taxon>
        <taxon>Bacillota</taxon>
        <taxon>Tissierellia</taxon>
        <taxon>Tissierellales</taxon>
        <taxon>Peptoniphilaceae</taxon>
        <taxon>Helcococcus</taxon>
    </lineage>
</organism>
<gene>
    <name evidence="4" type="ORF">ABGF40_01745</name>
</gene>
<evidence type="ECO:0000313" key="4">
    <source>
        <dbReference type="EMBL" id="MFM1524392.1"/>
    </source>
</evidence>
<dbReference type="PANTHER" id="PTHR24220:SF86">
    <property type="entry name" value="ABC TRANSPORTER ABCH.1"/>
    <property type="match status" value="1"/>
</dbReference>
<keyword evidence="1" id="KW-0547">Nucleotide-binding</keyword>
<dbReference type="RefSeq" id="WP_408105534.1">
    <property type="nucleotide sequence ID" value="NZ_JBFNFH010000002.1"/>
</dbReference>
<comment type="caution">
    <text evidence="4">The sequence shown here is derived from an EMBL/GenBank/DDBJ whole genome shotgun (WGS) entry which is preliminary data.</text>
</comment>
<sequence length="222" mass="25718">MINLESITKSYKNNRDVQILNSANLIIEKGEHILIKGENGSGKTTTLKIIGLLDHDFSGDYYINGENIKEIKSKELSKLKNEMFGFVFQDYLLLENESVEENIKIPLIYSKKYKSSEKRDRVKNIVEEFDLKKMYKKKVKNLSGGEKQRVAIARALINNPDVLILDEPTASLHTNYKESFYEYILNIIPKSTTIILVSHDTNFFDINKFKVYELKEGKLIRD</sequence>
<dbReference type="PANTHER" id="PTHR24220">
    <property type="entry name" value="IMPORT ATP-BINDING PROTEIN"/>
    <property type="match status" value="1"/>
</dbReference>
<dbReference type="SMART" id="SM00382">
    <property type="entry name" value="AAA"/>
    <property type="match status" value="1"/>
</dbReference>
<dbReference type="InterPro" id="IPR015854">
    <property type="entry name" value="ABC_transpr_LolD-like"/>
</dbReference>
<proteinExistence type="predicted"/>